<feature type="transmembrane region" description="Helical" evidence="1">
    <location>
        <begin position="80"/>
        <end position="105"/>
    </location>
</feature>
<feature type="transmembrane region" description="Helical" evidence="1">
    <location>
        <begin position="117"/>
        <end position="135"/>
    </location>
</feature>
<organism evidence="3">
    <name type="scientific">Caulobacter sp. 73W</name>
    <dbReference type="NCBI Taxonomy" id="3161137"/>
    <lineage>
        <taxon>Bacteria</taxon>
        <taxon>Pseudomonadati</taxon>
        <taxon>Pseudomonadota</taxon>
        <taxon>Alphaproteobacteria</taxon>
        <taxon>Caulobacterales</taxon>
        <taxon>Caulobacteraceae</taxon>
        <taxon>Caulobacter</taxon>
    </lineage>
</organism>
<dbReference type="Pfam" id="PF04397">
    <property type="entry name" value="LytTR"/>
    <property type="match status" value="1"/>
</dbReference>
<dbReference type="AlphaFoldDB" id="A0AB39KQZ8"/>
<gene>
    <name evidence="3" type="ORF">ABOZ73_13345</name>
</gene>
<dbReference type="RefSeq" id="WP_369058621.1">
    <property type="nucleotide sequence ID" value="NZ_CP158375.1"/>
</dbReference>
<keyword evidence="3" id="KW-0238">DNA-binding</keyword>
<feature type="domain" description="HTH LytTR-type" evidence="2">
    <location>
        <begin position="166"/>
        <end position="255"/>
    </location>
</feature>
<feature type="transmembrane region" description="Helical" evidence="1">
    <location>
        <begin position="15"/>
        <end position="35"/>
    </location>
</feature>
<dbReference type="EMBL" id="CP158375">
    <property type="protein sequence ID" value="XDO95778.1"/>
    <property type="molecule type" value="Genomic_DNA"/>
</dbReference>
<dbReference type="SMART" id="SM00850">
    <property type="entry name" value="LytTR"/>
    <property type="match status" value="1"/>
</dbReference>
<feature type="transmembrane region" description="Helical" evidence="1">
    <location>
        <begin position="47"/>
        <end position="68"/>
    </location>
</feature>
<keyword evidence="1" id="KW-0472">Membrane</keyword>
<dbReference type="PROSITE" id="PS50930">
    <property type="entry name" value="HTH_LYTTR"/>
    <property type="match status" value="1"/>
</dbReference>
<reference evidence="3" key="1">
    <citation type="submission" date="2024-06" db="EMBL/GenBank/DDBJ databases">
        <title>Caulobacter inopinatus, sp. nov.</title>
        <authorList>
            <person name="Donachie S.P."/>
        </authorList>
    </citation>
    <scope>NUCLEOTIDE SEQUENCE</scope>
    <source>
        <strain evidence="3">73W</strain>
    </source>
</reference>
<evidence type="ECO:0000256" key="1">
    <source>
        <dbReference type="SAM" id="Phobius"/>
    </source>
</evidence>
<keyword evidence="1" id="KW-0812">Transmembrane</keyword>
<evidence type="ECO:0000313" key="3">
    <source>
        <dbReference type="EMBL" id="XDO95778.1"/>
    </source>
</evidence>
<keyword evidence="1" id="KW-1133">Transmembrane helix</keyword>
<dbReference type="Gene3D" id="2.40.50.1020">
    <property type="entry name" value="LytTr DNA-binding domain"/>
    <property type="match status" value="1"/>
</dbReference>
<accession>A0AB39KQZ8</accession>
<name>A0AB39KQZ8_9CAUL</name>
<dbReference type="GO" id="GO:0003677">
    <property type="term" value="F:DNA binding"/>
    <property type="evidence" value="ECO:0007669"/>
    <property type="project" value="UniProtKB-KW"/>
</dbReference>
<dbReference type="InterPro" id="IPR007492">
    <property type="entry name" value="LytTR_DNA-bd_dom"/>
</dbReference>
<proteinExistence type="predicted"/>
<evidence type="ECO:0000259" key="2">
    <source>
        <dbReference type="PROSITE" id="PS50930"/>
    </source>
</evidence>
<protein>
    <submittedName>
        <fullName evidence="3">LytTR family DNA-binding domain-containing protein</fullName>
    </submittedName>
</protein>
<sequence length="257" mass="28153">MASTPAQDLNTPRAWAIDLAVCAASGAVMGLIGPFGSYFNDVIPVRVAYWTGSFLLSGISFGLLLRWLAPGMIRARIPYWIWIPAVVAVATAPLCAIVRAAAIALWPAIARISWAEWYAQSLLIGLVYVSAYALLRLRVADPAHAPPSATPTEPAFLRRLPPRLGRDLLCLQMEDHYVRMHTTQGSDLVLLSLNQAMAELGGLEGMQVHRSWWVARRAVVRVIEDGRNLRLELTNGVQAPVSRASVAKLRTAGWIPR</sequence>